<proteinExistence type="predicted"/>
<dbReference type="AlphaFoldDB" id="A0A510E6U5"/>
<dbReference type="Proteomes" id="UP000325030">
    <property type="component" value="Chromosome"/>
</dbReference>
<name>A0A510E6U5_9CREN</name>
<organism evidence="1 2">
    <name type="scientific">Sulfuracidifex tepidarius</name>
    <dbReference type="NCBI Taxonomy" id="1294262"/>
    <lineage>
        <taxon>Archaea</taxon>
        <taxon>Thermoproteota</taxon>
        <taxon>Thermoprotei</taxon>
        <taxon>Sulfolobales</taxon>
        <taxon>Sulfolobaceae</taxon>
        <taxon>Sulfuracidifex</taxon>
    </lineage>
</organism>
<protein>
    <submittedName>
        <fullName evidence="1">Uncharacterized protein</fullName>
    </submittedName>
</protein>
<gene>
    <name evidence="1" type="ORF">IC007_2312</name>
</gene>
<reference evidence="2" key="1">
    <citation type="submission" date="2018-09" db="EMBL/GenBank/DDBJ databases">
        <title>Complete Genome Sequencing of Sulfolobus sp. JCM 16834.</title>
        <authorList>
            <person name="Kato S."/>
            <person name="Itoh T."/>
            <person name="Ohkuma M."/>
        </authorList>
    </citation>
    <scope>NUCLEOTIDE SEQUENCE [LARGE SCALE GENOMIC DNA]</scope>
    <source>
        <strain evidence="2">IC-007</strain>
    </source>
</reference>
<dbReference type="EMBL" id="AP018930">
    <property type="protein sequence ID" value="BBG27758.1"/>
    <property type="molecule type" value="Genomic_DNA"/>
</dbReference>
<accession>A0A510E6U5</accession>
<evidence type="ECO:0000313" key="2">
    <source>
        <dbReference type="Proteomes" id="UP000325030"/>
    </source>
</evidence>
<evidence type="ECO:0000313" key="1">
    <source>
        <dbReference type="EMBL" id="BBG27758.1"/>
    </source>
</evidence>
<sequence>MSYGGRYNQDTPVLNLDINRLSAMQIVKNIMDPKYQIQKQIKSETSYRRIHELLATVLDNSLQLLGQPSTLMDFMNLSLAKARVIIEYQSNRDLISDNLKDLLVSLIDQLITSIQLNLQKESGKEKIRENIEKVRIAIDSIAVLAKSR</sequence>